<dbReference type="EMBL" id="JAQHXR010000001">
    <property type="protein sequence ID" value="MDA3968388.1"/>
    <property type="molecule type" value="Genomic_DNA"/>
</dbReference>
<evidence type="ECO:0000313" key="2">
    <source>
        <dbReference type="Proteomes" id="UP001210261"/>
    </source>
</evidence>
<gene>
    <name evidence="1" type="ORF">PF021_01715</name>
</gene>
<accession>A0ABT4VDX0</accession>
<evidence type="ECO:0000313" key="1">
    <source>
        <dbReference type="EMBL" id="MDA3968388.1"/>
    </source>
</evidence>
<proteinExistence type="predicted"/>
<organism evidence="1 2">
    <name type="scientific">Helicobacter ibis</name>
    <dbReference type="NCBI Taxonomy" id="2962633"/>
    <lineage>
        <taxon>Bacteria</taxon>
        <taxon>Pseudomonadati</taxon>
        <taxon>Campylobacterota</taxon>
        <taxon>Epsilonproteobacteria</taxon>
        <taxon>Campylobacterales</taxon>
        <taxon>Helicobacteraceae</taxon>
        <taxon>Helicobacter</taxon>
    </lineage>
</organism>
<sequence>MKLFVVFLSCISFIFASEMVIKQNLSVGLEVLLTDYVADVNILSSEKLKNTKNLSTATKNEIIKTYNTINELIKQSSICSGGEFSINPYHTYNNGSMVQSGYDSMYSLKCKFNEENKGMFNTMLSSIETIVSKNSFLQLPIPAITKQASYESQNDTLKQLNNKMILEAISLAKEYSNISHKSCYVKEINLDNNRNVMPMLANDSRAKNELSGISMPVKSKEMQKLNGLVIFACK</sequence>
<evidence type="ECO:0008006" key="3">
    <source>
        <dbReference type="Google" id="ProtNLM"/>
    </source>
</evidence>
<comment type="caution">
    <text evidence="1">The sequence shown here is derived from an EMBL/GenBank/DDBJ whole genome shotgun (WGS) entry which is preliminary data.</text>
</comment>
<protein>
    <recommendedName>
        <fullName evidence="3">Periplasmic protein</fullName>
    </recommendedName>
</protein>
<name>A0ABT4VDX0_9HELI</name>
<dbReference type="RefSeq" id="WP_271020680.1">
    <property type="nucleotide sequence ID" value="NZ_JAQHXR010000001.1"/>
</dbReference>
<dbReference type="Proteomes" id="UP001210261">
    <property type="component" value="Unassembled WGS sequence"/>
</dbReference>
<reference evidence="1 2" key="1">
    <citation type="submission" date="2023-01" db="EMBL/GenBank/DDBJ databases">
        <title>Description of Helicobacter ibis sp. nov. isolated from faecal droppings of black-faced ibis (Theristicus melanopis).</title>
        <authorList>
            <person name="Lopez-Cantillo M."/>
            <person name="Vidal-Veuthey B."/>
            <person name="Mella A."/>
            <person name="De La Haba R."/>
            <person name="Collado L."/>
        </authorList>
    </citation>
    <scope>NUCLEOTIDE SEQUENCE [LARGE SCALE GENOMIC DNA]</scope>
    <source>
        <strain evidence="1 2">A82</strain>
    </source>
</reference>
<keyword evidence="2" id="KW-1185">Reference proteome</keyword>